<dbReference type="EMBL" id="WBNM01000043">
    <property type="protein sequence ID" value="NXP69515.1"/>
    <property type="molecule type" value="Genomic_DNA"/>
</dbReference>
<feature type="non-terminal residue" evidence="1">
    <location>
        <position position="84"/>
    </location>
</feature>
<organism evidence="1 2">
    <name type="scientific">Ramphastos sulfuratus</name>
    <dbReference type="NCBI Taxonomy" id="322582"/>
    <lineage>
        <taxon>Eukaryota</taxon>
        <taxon>Metazoa</taxon>
        <taxon>Chordata</taxon>
        <taxon>Craniata</taxon>
        <taxon>Vertebrata</taxon>
        <taxon>Euteleostomi</taxon>
        <taxon>Archelosauria</taxon>
        <taxon>Archosauria</taxon>
        <taxon>Dinosauria</taxon>
        <taxon>Saurischia</taxon>
        <taxon>Theropoda</taxon>
        <taxon>Coelurosauria</taxon>
        <taxon>Aves</taxon>
        <taxon>Neognathae</taxon>
        <taxon>Neoaves</taxon>
        <taxon>Telluraves</taxon>
        <taxon>Coraciimorphae</taxon>
        <taxon>Piciformes</taxon>
        <taxon>Ramphastidae</taxon>
        <taxon>Ramphastos</taxon>
    </lineage>
</organism>
<sequence>FEFVYNYLYLANLRANWEEVKRQAEKAPQPEARRYVLPLNIDKADTGKNLVTLPYTTATATLRSDETIWLEPEVIFSGPRHGME</sequence>
<protein>
    <submittedName>
        <fullName evidence="1">RPE65 isomerohydrolase</fullName>
    </submittedName>
</protein>
<name>A0A852BNC0_9PICI</name>
<evidence type="ECO:0000313" key="2">
    <source>
        <dbReference type="Proteomes" id="UP000611227"/>
    </source>
</evidence>
<comment type="caution">
    <text evidence="1">The sequence shown here is derived from an EMBL/GenBank/DDBJ whole genome shotgun (WGS) entry which is preliminary data.</text>
</comment>
<keyword evidence="1" id="KW-0378">Hydrolase</keyword>
<feature type="non-terminal residue" evidence="1">
    <location>
        <position position="1"/>
    </location>
</feature>
<dbReference type="AlphaFoldDB" id="A0A852BNC0"/>
<keyword evidence="2" id="KW-1185">Reference proteome</keyword>
<dbReference type="GO" id="GO:0016787">
    <property type="term" value="F:hydrolase activity"/>
    <property type="evidence" value="ECO:0007669"/>
    <property type="project" value="UniProtKB-KW"/>
</dbReference>
<evidence type="ECO:0000313" key="1">
    <source>
        <dbReference type="EMBL" id="NXP69515.1"/>
    </source>
</evidence>
<proteinExistence type="predicted"/>
<reference evidence="1" key="1">
    <citation type="submission" date="2019-09" db="EMBL/GenBank/DDBJ databases">
        <title>Bird 10,000 Genomes (B10K) Project - Family phase.</title>
        <authorList>
            <person name="Zhang G."/>
        </authorList>
    </citation>
    <scope>NUCLEOTIDE SEQUENCE</scope>
    <source>
        <strain evidence="1">B10K-DU-001-30</strain>
        <tissue evidence="1">Muscle</tissue>
    </source>
</reference>
<dbReference type="Proteomes" id="UP000611227">
    <property type="component" value="Unassembled WGS sequence"/>
</dbReference>
<accession>A0A852BNC0</accession>
<gene>
    <name evidence="1" type="primary">Rpe65</name>
    <name evidence="1" type="ORF">RAMSUL_R06728</name>
</gene>